<dbReference type="GO" id="GO:0055085">
    <property type="term" value="P:transmembrane transport"/>
    <property type="evidence" value="ECO:0007669"/>
    <property type="project" value="InterPro"/>
</dbReference>
<dbReference type="Proteomes" id="UP000315364">
    <property type="component" value="Chromosome"/>
</dbReference>
<accession>A0A5B8LUC0</accession>
<dbReference type="Gene3D" id="1.10.3720.10">
    <property type="entry name" value="MetI-like"/>
    <property type="match status" value="1"/>
</dbReference>
<feature type="transmembrane region" description="Helical" evidence="7">
    <location>
        <begin position="80"/>
        <end position="104"/>
    </location>
</feature>
<dbReference type="InterPro" id="IPR035906">
    <property type="entry name" value="MetI-like_sf"/>
</dbReference>
<feature type="transmembrane region" description="Helical" evidence="7">
    <location>
        <begin position="190"/>
        <end position="215"/>
    </location>
</feature>
<evidence type="ECO:0000256" key="3">
    <source>
        <dbReference type="ARBA" id="ARBA00022475"/>
    </source>
</evidence>
<evidence type="ECO:0000256" key="6">
    <source>
        <dbReference type="ARBA" id="ARBA00023136"/>
    </source>
</evidence>
<dbReference type="InterPro" id="IPR000515">
    <property type="entry name" value="MetI-like"/>
</dbReference>
<feature type="transmembrane region" description="Helical" evidence="7">
    <location>
        <begin position="148"/>
        <end position="169"/>
    </location>
</feature>
<comment type="similarity">
    <text evidence="7">Belongs to the binding-protein-dependent transport system permease family.</text>
</comment>
<evidence type="ECO:0000313" key="9">
    <source>
        <dbReference type="EMBL" id="QDZ11365.1"/>
    </source>
</evidence>
<gene>
    <name evidence="9" type="ORF">FPZ08_11690</name>
</gene>
<evidence type="ECO:0000256" key="4">
    <source>
        <dbReference type="ARBA" id="ARBA00022692"/>
    </source>
</evidence>
<evidence type="ECO:0000256" key="5">
    <source>
        <dbReference type="ARBA" id="ARBA00022989"/>
    </source>
</evidence>
<evidence type="ECO:0000313" key="10">
    <source>
        <dbReference type="Proteomes" id="UP000315364"/>
    </source>
</evidence>
<name>A0A5B8LUC0_9HYPH</name>
<dbReference type="SUPFAM" id="SSF161098">
    <property type="entry name" value="MetI-like"/>
    <property type="match status" value="1"/>
</dbReference>
<dbReference type="RefSeq" id="WP_146290187.1">
    <property type="nucleotide sequence ID" value="NZ_CP042304.1"/>
</dbReference>
<evidence type="ECO:0000256" key="1">
    <source>
        <dbReference type="ARBA" id="ARBA00004651"/>
    </source>
</evidence>
<reference evidence="9 10" key="1">
    <citation type="submission" date="2019-07" db="EMBL/GenBank/DDBJ databases">
        <title>Full genome sequence of Devosia sp. Gsoil 520.</title>
        <authorList>
            <person name="Im W.-T."/>
        </authorList>
    </citation>
    <scope>NUCLEOTIDE SEQUENCE [LARGE SCALE GENOMIC DNA]</scope>
    <source>
        <strain evidence="9 10">Gsoil 520</strain>
    </source>
</reference>
<keyword evidence="4 7" id="KW-0812">Transmembrane</keyword>
<dbReference type="PROSITE" id="PS50928">
    <property type="entry name" value="ABC_TM1"/>
    <property type="match status" value="1"/>
</dbReference>
<proteinExistence type="inferred from homology"/>
<comment type="subcellular location">
    <subcellularLocation>
        <location evidence="1 7">Cell membrane</location>
        <topology evidence="1 7">Multi-pass membrane protein</topology>
    </subcellularLocation>
</comment>
<sequence>MTAIARKRTFRWDRFIANALPHVALIVFAGATLMPLLLIVSASFSDDTLLTRRGFSLLPQGFTTFAYQYVADTGTQIYRAYFVTIGITVVGTTVGLFVMSLLAYALSRPNFRFRRILSFAVFFTLLFNGGFVPFYILMTQYLGLVDNYLALILPNLVNVFFVLILRTYFAALPGEVFEAARMDGAGEFRIFLQIAMPMAAPALATVGLMTALTYWNEWVNVLYFIRDPEKVTLQYLLFQIQQNIQLLQESDVYASMGVAIPAQSVRMAIAVIATGPAALLFLVFQKYLVRGATLGAFK</sequence>
<feature type="transmembrane region" description="Helical" evidence="7">
    <location>
        <begin position="20"/>
        <end position="44"/>
    </location>
</feature>
<feature type="transmembrane region" description="Helical" evidence="7">
    <location>
        <begin position="265"/>
        <end position="284"/>
    </location>
</feature>
<evidence type="ECO:0000256" key="7">
    <source>
        <dbReference type="RuleBase" id="RU363032"/>
    </source>
</evidence>
<dbReference type="PANTHER" id="PTHR43744:SF9">
    <property type="entry name" value="POLYGALACTURONAN_RHAMNOGALACTURONAN TRANSPORT SYSTEM PERMEASE PROTEIN YTCP"/>
    <property type="match status" value="1"/>
</dbReference>
<protein>
    <submittedName>
        <fullName evidence="9">Carbohydrate ABC transporter permease</fullName>
    </submittedName>
</protein>
<keyword evidence="10" id="KW-1185">Reference proteome</keyword>
<keyword evidence="3" id="KW-1003">Cell membrane</keyword>
<dbReference type="EMBL" id="CP042304">
    <property type="protein sequence ID" value="QDZ11365.1"/>
    <property type="molecule type" value="Genomic_DNA"/>
</dbReference>
<feature type="domain" description="ABC transmembrane type-1" evidence="8">
    <location>
        <begin position="81"/>
        <end position="284"/>
    </location>
</feature>
<dbReference type="PANTHER" id="PTHR43744">
    <property type="entry name" value="ABC TRANSPORTER PERMEASE PROTEIN MG189-RELATED-RELATED"/>
    <property type="match status" value="1"/>
</dbReference>
<organism evidence="9 10">
    <name type="scientific">Devosia ginsengisoli</name>
    <dbReference type="NCBI Taxonomy" id="400770"/>
    <lineage>
        <taxon>Bacteria</taxon>
        <taxon>Pseudomonadati</taxon>
        <taxon>Pseudomonadota</taxon>
        <taxon>Alphaproteobacteria</taxon>
        <taxon>Hyphomicrobiales</taxon>
        <taxon>Devosiaceae</taxon>
        <taxon>Devosia</taxon>
    </lineage>
</organism>
<evidence type="ECO:0000256" key="2">
    <source>
        <dbReference type="ARBA" id="ARBA00022448"/>
    </source>
</evidence>
<feature type="transmembrane region" description="Helical" evidence="7">
    <location>
        <begin position="116"/>
        <end position="136"/>
    </location>
</feature>
<evidence type="ECO:0000259" key="8">
    <source>
        <dbReference type="PROSITE" id="PS50928"/>
    </source>
</evidence>
<dbReference type="Pfam" id="PF00528">
    <property type="entry name" value="BPD_transp_1"/>
    <property type="match status" value="1"/>
</dbReference>
<keyword evidence="2 7" id="KW-0813">Transport</keyword>
<keyword evidence="5 7" id="KW-1133">Transmembrane helix</keyword>
<dbReference type="KEGG" id="dea:FPZ08_11690"/>
<dbReference type="OrthoDB" id="9815445at2"/>
<dbReference type="AlphaFoldDB" id="A0A5B8LUC0"/>
<keyword evidence="6 7" id="KW-0472">Membrane</keyword>
<dbReference type="GO" id="GO:0005886">
    <property type="term" value="C:plasma membrane"/>
    <property type="evidence" value="ECO:0007669"/>
    <property type="project" value="UniProtKB-SubCell"/>
</dbReference>